<dbReference type="SUPFAM" id="SSF56801">
    <property type="entry name" value="Acetyl-CoA synthetase-like"/>
    <property type="match status" value="1"/>
</dbReference>
<evidence type="ECO:0000259" key="4">
    <source>
        <dbReference type="Pfam" id="PF13193"/>
    </source>
</evidence>
<dbReference type="Pfam" id="PF00501">
    <property type="entry name" value="AMP-binding"/>
    <property type="match status" value="1"/>
</dbReference>
<dbReference type="InterPro" id="IPR045851">
    <property type="entry name" value="AMP-bd_C_sf"/>
</dbReference>
<dbReference type="Gene3D" id="3.40.50.12780">
    <property type="entry name" value="N-terminal domain of ligase-like"/>
    <property type="match status" value="1"/>
</dbReference>
<evidence type="ECO:0000313" key="5">
    <source>
        <dbReference type="EMBL" id="GIE06873.1"/>
    </source>
</evidence>
<proteinExistence type="inferred from homology"/>
<comment type="caution">
    <text evidence="5">The sequence shown here is derived from an EMBL/GenBank/DDBJ whole genome shotgun (WGS) entry which is preliminary data.</text>
</comment>
<feature type="domain" description="AMP-binding enzyme C-terminal" evidence="4">
    <location>
        <begin position="443"/>
        <end position="518"/>
    </location>
</feature>
<dbReference type="RefSeq" id="WP_203734730.1">
    <property type="nucleotide sequence ID" value="NZ_BAAATX010000026.1"/>
</dbReference>
<dbReference type="InterPro" id="IPR020845">
    <property type="entry name" value="AMP-binding_CS"/>
</dbReference>
<dbReference type="NCBIfam" id="NF005801">
    <property type="entry name" value="PRK07656.1"/>
    <property type="match status" value="1"/>
</dbReference>
<sequence>MDSTIPAAITSAARAFGSSPALVEPGAERLDYEQLLAEVRRVARALIAAGLQPGDRLALWAPNSAQWVLAALGASYAGVTLVPVNTRFTGVEALDVIRRSGARGLVVVGPFLGTDRLAALRAAAAGSPLAGPDVQLPAGTPLPGHDVQLPAGTPLPGLIVQLPGGWPEFLAGGDAIDDREADARAAAVEPDAVADILFTSGTTGRSKGVMSAHRQSLAVAAAWAGIAGLTPDDRYLVVNPFFHSFGLKAGILACVVSGATIVPQAVFDVPRTRALIGAERITVLPGPPTLYTSLMDHPDADRADLASLRLAVTGAATVPPALVDRMRKELGADVLTAYGLTEAVVATMCRPGDDARTVAETCGRAAAGFEVRIAESGGEVLLRGPNMMLGYLDDPDATAAAIDADGWLHTGDIGRLDDNGYLTITDRLKDMYICGGFNVYPAEVERALAALPGVAESAVIGVADARLGEVGKAFVVGRPGHPLTEPEVIEFCRGRLAGYKVPRSVELRAELPHNASGKVLKYLLRTEAADG</sequence>
<evidence type="ECO:0000259" key="3">
    <source>
        <dbReference type="Pfam" id="PF00501"/>
    </source>
</evidence>
<dbReference type="InterPro" id="IPR025110">
    <property type="entry name" value="AMP-bd_C"/>
</dbReference>
<feature type="domain" description="AMP-dependent synthetase/ligase" evidence="3">
    <location>
        <begin position="12"/>
        <end position="392"/>
    </location>
</feature>
<dbReference type="Gene3D" id="3.30.300.30">
    <property type="match status" value="1"/>
</dbReference>
<accession>A0ABQ3ZAL8</accession>
<dbReference type="PROSITE" id="PS00455">
    <property type="entry name" value="AMP_BINDING"/>
    <property type="match status" value="1"/>
</dbReference>
<dbReference type="PANTHER" id="PTHR43201">
    <property type="entry name" value="ACYL-COA SYNTHETASE"/>
    <property type="match status" value="1"/>
</dbReference>
<keyword evidence="6" id="KW-1185">Reference proteome</keyword>
<keyword evidence="2" id="KW-0436">Ligase</keyword>
<gene>
    <name evidence="5" type="ORF">Adu01nite_82230</name>
</gene>
<dbReference type="EMBL" id="BOML01000070">
    <property type="protein sequence ID" value="GIE06873.1"/>
    <property type="molecule type" value="Genomic_DNA"/>
</dbReference>
<organism evidence="5 6">
    <name type="scientific">Paractinoplanes durhamensis</name>
    <dbReference type="NCBI Taxonomy" id="113563"/>
    <lineage>
        <taxon>Bacteria</taxon>
        <taxon>Bacillati</taxon>
        <taxon>Actinomycetota</taxon>
        <taxon>Actinomycetes</taxon>
        <taxon>Micromonosporales</taxon>
        <taxon>Micromonosporaceae</taxon>
        <taxon>Paractinoplanes</taxon>
    </lineage>
</organism>
<protein>
    <submittedName>
        <fullName evidence="5">Acyl-CoA synthetase</fullName>
    </submittedName>
</protein>
<comment type="similarity">
    <text evidence="1">Belongs to the ATP-dependent AMP-binding enzyme family.</text>
</comment>
<evidence type="ECO:0000256" key="2">
    <source>
        <dbReference type="ARBA" id="ARBA00022598"/>
    </source>
</evidence>
<reference evidence="5 6" key="1">
    <citation type="submission" date="2021-01" db="EMBL/GenBank/DDBJ databases">
        <title>Whole genome shotgun sequence of Actinoplanes durhamensis NBRC 14914.</title>
        <authorList>
            <person name="Komaki H."/>
            <person name="Tamura T."/>
        </authorList>
    </citation>
    <scope>NUCLEOTIDE SEQUENCE [LARGE SCALE GENOMIC DNA]</scope>
    <source>
        <strain evidence="5 6">NBRC 14914</strain>
    </source>
</reference>
<dbReference type="PANTHER" id="PTHR43201:SF5">
    <property type="entry name" value="MEDIUM-CHAIN ACYL-COA LIGASE ACSF2, MITOCHONDRIAL"/>
    <property type="match status" value="1"/>
</dbReference>
<dbReference type="Proteomes" id="UP000637628">
    <property type="component" value="Unassembled WGS sequence"/>
</dbReference>
<evidence type="ECO:0000256" key="1">
    <source>
        <dbReference type="ARBA" id="ARBA00006432"/>
    </source>
</evidence>
<name>A0ABQ3ZAL8_9ACTN</name>
<dbReference type="InterPro" id="IPR000873">
    <property type="entry name" value="AMP-dep_synth/lig_dom"/>
</dbReference>
<dbReference type="Pfam" id="PF13193">
    <property type="entry name" value="AMP-binding_C"/>
    <property type="match status" value="1"/>
</dbReference>
<dbReference type="InterPro" id="IPR042099">
    <property type="entry name" value="ANL_N_sf"/>
</dbReference>
<evidence type="ECO:0000313" key="6">
    <source>
        <dbReference type="Proteomes" id="UP000637628"/>
    </source>
</evidence>